<dbReference type="AlphaFoldDB" id="A0A1H8F7R2"/>
<keyword evidence="1" id="KW-0732">Signal</keyword>
<dbReference type="OrthoDB" id="8546255at2"/>
<reference evidence="2 3" key="1">
    <citation type="submission" date="2016-10" db="EMBL/GenBank/DDBJ databases">
        <authorList>
            <person name="de Groot N.N."/>
        </authorList>
    </citation>
    <scope>NUCLEOTIDE SEQUENCE [LARGE SCALE GENOMIC DNA]</scope>
    <source>
        <strain evidence="2 3">Nm22</strain>
    </source>
</reference>
<name>A0A1H8F7R2_9PROT</name>
<evidence type="ECO:0000313" key="3">
    <source>
        <dbReference type="Proteomes" id="UP000199459"/>
    </source>
</evidence>
<gene>
    <name evidence="2" type="ORF">SAMN05216325_11237</name>
</gene>
<protein>
    <submittedName>
        <fullName evidence="2">Uncharacterized protein</fullName>
    </submittedName>
</protein>
<dbReference type="RefSeq" id="WP_090631984.1">
    <property type="nucleotide sequence ID" value="NZ_FOCP01000012.1"/>
</dbReference>
<feature type="chain" id="PRO_5011634358" evidence="1">
    <location>
        <begin position="25"/>
        <end position="146"/>
    </location>
</feature>
<evidence type="ECO:0000313" key="2">
    <source>
        <dbReference type="EMBL" id="SEN27769.1"/>
    </source>
</evidence>
<dbReference type="EMBL" id="FOCP01000012">
    <property type="protein sequence ID" value="SEN27769.1"/>
    <property type="molecule type" value="Genomic_DNA"/>
</dbReference>
<accession>A0A1H8F7R2</accession>
<sequence>MVTKRIIGTLSVIFMLTSVSNSFAETFRGEFCWQVFSQNGEPYWKYKFGVYEKEGGHFALFGSVDYENTLSAAHGNAILLGDSVKLTIVSADREEGIEFWTETFAAKLDPSTLSGTWNVIELVKRDGENDVFGIYQQGTIDLVACQ</sequence>
<organism evidence="2 3">
    <name type="scientific">Nitrosomonas marina</name>
    <dbReference type="NCBI Taxonomy" id="917"/>
    <lineage>
        <taxon>Bacteria</taxon>
        <taxon>Pseudomonadati</taxon>
        <taxon>Pseudomonadota</taxon>
        <taxon>Betaproteobacteria</taxon>
        <taxon>Nitrosomonadales</taxon>
        <taxon>Nitrosomonadaceae</taxon>
        <taxon>Nitrosomonas</taxon>
    </lineage>
</organism>
<evidence type="ECO:0000256" key="1">
    <source>
        <dbReference type="SAM" id="SignalP"/>
    </source>
</evidence>
<dbReference type="Proteomes" id="UP000199459">
    <property type="component" value="Unassembled WGS sequence"/>
</dbReference>
<proteinExistence type="predicted"/>
<feature type="signal peptide" evidence="1">
    <location>
        <begin position="1"/>
        <end position="24"/>
    </location>
</feature>